<dbReference type="RefSeq" id="WP_126631234.1">
    <property type="nucleotide sequence ID" value="NZ_BIFT01000002.1"/>
</dbReference>
<dbReference type="OrthoDB" id="10019993at2"/>
<proteinExistence type="predicted"/>
<dbReference type="AlphaFoldDB" id="A0A402BIZ6"/>
<dbReference type="EMBL" id="BIFT01000002">
    <property type="protein sequence ID" value="GCE31247.1"/>
    <property type="molecule type" value="Genomic_DNA"/>
</dbReference>
<reference evidence="2" key="1">
    <citation type="submission" date="2018-12" db="EMBL/GenBank/DDBJ databases">
        <title>Tengunoibacter tsumagoiensis gen. nov., sp. nov., Dictyobacter kobayashii sp. nov., D. alpinus sp. nov., and D. joshuensis sp. nov. and description of Dictyobacteraceae fam. nov. within the order Ktedonobacterales isolated from Tengu-no-mugimeshi.</title>
        <authorList>
            <person name="Wang C.M."/>
            <person name="Zheng Y."/>
            <person name="Sakai Y."/>
            <person name="Toyoda A."/>
            <person name="Minakuchi Y."/>
            <person name="Abe K."/>
            <person name="Yokota A."/>
            <person name="Yabe S."/>
        </authorList>
    </citation>
    <scope>NUCLEOTIDE SEQUENCE [LARGE SCALE GENOMIC DNA]</scope>
    <source>
        <strain evidence="2">Uno16</strain>
    </source>
</reference>
<accession>A0A402BIZ6</accession>
<comment type="caution">
    <text evidence="1">The sequence shown here is derived from an EMBL/GenBank/DDBJ whole genome shotgun (WGS) entry which is preliminary data.</text>
</comment>
<evidence type="ECO:0000313" key="1">
    <source>
        <dbReference type="EMBL" id="GCE31247.1"/>
    </source>
</evidence>
<name>A0A402BIZ6_9CHLR</name>
<organism evidence="1 2">
    <name type="scientific">Dictyobacter alpinus</name>
    <dbReference type="NCBI Taxonomy" id="2014873"/>
    <lineage>
        <taxon>Bacteria</taxon>
        <taxon>Bacillati</taxon>
        <taxon>Chloroflexota</taxon>
        <taxon>Ktedonobacteria</taxon>
        <taxon>Ktedonobacterales</taxon>
        <taxon>Dictyobacteraceae</taxon>
        <taxon>Dictyobacter</taxon>
    </lineage>
</organism>
<gene>
    <name evidence="1" type="ORF">KDA_67310</name>
</gene>
<dbReference type="Proteomes" id="UP000287171">
    <property type="component" value="Unassembled WGS sequence"/>
</dbReference>
<sequence length="471" mass="54103">MQLRSIYTFPFTFPRFPRGGLLLSKFQQGLDGLFGVAIEHEWKGECDAALCSFFVIDMNKVEVMQYPMKLPYHGLLSQLHISYDQPGNAWYIAVDALVYGRPVDIYMIPKIPHTPWLKVFTTKNPGEKLLIERSLVGFWQCGDYSPLVMCTLNQTLMYDLDTYWTQWMTSSIEQPSVQYMNTNYQRALYVGYDGCLLFTLQCIYNSLTSDAIYRKMGPGQWCFHIAAYEPTGTLIHQEIIPSIEMPVRDIRNASNDLSTWLTYSMVIGDGPIQILDGVKTCVAALVMQDNPDAKRGPDDPLFHLSNNQQAAQGGLYCVDMQGHILFHDPTCVGLRTSFFAWNEQVIGITMQDGQWQFWNWSPFQGTEHVIHQSFSSTMRRATMIARECKAGEALSWFWCIEEYETGTSVTQRFCDTFQEKQSLWLEGFFLPDWWMRSGTVDTQPQGIVVYQDSLLLLGVDLKKQLVLYQVQ</sequence>
<keyword evidence="2" id="KW-1185">Reference proteome</keyword>
<protein>
    <submittedName>
        <fullName evidence="1">Uncharacterized protein</fullName>
    </submittedName>
</protein>
<evidence type="ECO:0000313" key="2">
    <source>
        <dbReference type="Proteomes" id="UP000287171"/>
    </source>
</evidence>